<keyword evidence="3" id="KW-1185">Reference proteome</keyword>
<evidence type="ECO:0000256" key="1">
    <source>
        <dbReference type="SAM" id="MobiDB-lite"/>
    </source>
</evidence>
<evidence type="ECO:0000313" key="3">
    <source>
        <dbReference type="Proteomes" id="UP000290289"/>
    </source>
</evidence>
<dbReference type="EMBL" id="RDQH01000329">
    <property type="protein sequence ID" value="RXI04509.1"/>
    <property type="molecule type" value="Genomic_DNA"/>
</dbReference>
<feature type="region of interest" description="Disordered" evidence="1">
    <location>
        <begin position="1"/>
        <end position="33"/>
    </location>
</feature>
<protein>
    <submittedName>
        <fullName evidence="2">Uncharacterized protein</fullName>
    </submittedName>
</protein>
<evidence type="ECO:0000313" key="2">
    <source>
        <dbReference type="EMBL" id="RXI04509.1"/>
    </source>
</evidence>
<organism evidence="2 3">
    <name type="scientific">Malus domestica</name>
    <name type="common">Apple</name>
    <name type="synonym">Pyrus malus</name>
    <dbReference type="NCBI Taxonomy" id="3750"/>
    <lineage>
        <taxon>Eukaryota</taxon>
        <taxon>Viridiplantae</taxon>
        <taxon>Streptophyta</taxon>
        <taxon>Embryophyta</taxon>
        <taxon>Tracheophyta</taxon>
        <taxon>Spermatophyta</taxon>
        <taxon>Magnoliopsida</taxon>
        <taxon>eudicotyledons</taxon>
        <taxon>Gunneridae</taxon>
        <taxon>Pentapetalae</taxon>
        <taxon>rosids</taxon>
        <taxon>fabids</taxon>
        <taxon>Rosales</taxon>
        <taxon>Rosaceae</taxon>
        <taxon>Amygdaloideae</taxon>
        <taxon>Maleae</taxon>
        <taxon>Malus</taxon>
    </lineage>
</organism>
<proteinExistence type="predicted"/>
<reference evidence="2 3" key="1">
    <citation type="submission" date="2018-10" db="EMBL/GenBank/DDBJ databases">
        <title>A high-quality apple genome assembly.</title>
        <authorList>
            <person name="Hu J."/>
        </authorList>
    </citation>
    <scope>NUCLEOTIDE SEQUENCE [LARGE SCALE GENOMIC DNA]</scope>
    <source>
        <strain evidence="3">cv. HFTH1</strain>
        <tissue evidence="2">Young leaf</tissue>
    </source>
</reference>
<name>A0A498K8A2_MALDO</name>
<accession>A0A498K8A2</accession>
<dbReference type="AlphaFoldDB" id="A0A498K8A2"/>
<dbReference type="Proteomes" id="UP000290289">
    <property type="component" value="Chromosome 3"/>
</dbReference>
<sequence length="64" mass="7253">MTELMKTPKIMETAQAEERKAKNGPLEISGERNSEVPLFQSLCSHEKQGKCVESPDTKYQLNQD</sequence>
<gene>
    <name evidence="2" type="ORF">DVH24_038783</name>
</gene>
<comment type="caution">
    <text evidence="2">The sequence shown here is derived from an EMBL/GenBank/DDBJ whole genome shotgun (WGS) entry which is preliminary data.</text>
</comment>